<dbReference type="PANTHER" id="PTHR10552:SF6">
    <property type="entry name" value="U2 SMALL NUCLEAR RIBONUCLEOPROTEIN A"/>
    <property type="match status" value="1"/>
</dbReference>
<dbReference type="VEuPathDB" id="TriTrypDB:ADEAN_000231100"/>
<dbReference type="AlphaFoldDB" id="A0A7G2C4X2"/>
<dbReference type="PANTHER" id="PTHR10552">
    <property type="entry name" value="U2 SMALL NUCLEAR RIBONUCLEOPROTEIN A"/>
    <property type="match status" value="1"/>
</dbReference>
<name>A0A7G2C4X2_9TRYP</name>
<dbReference type="InterPro" id="IPR044640">
    <property type="entry name" value="RU2A"/>
</dbReference>
<evidence type="ECO:0000256" key="2">
    <source>
        <dbReference type="ARBA" id="ARBA00022614"/>
    </source>
</evidence>
<evidence type="ECO:0000256" key="3">
    <source>
        <dbReference type="ARBA" id="ARBA00022737"/>
    </source>
</evidence>
<dbReference type="Gene3D" id="3.80.10.10">
    <property type="entry name" value="Ribonuclease Inhibitor"/>
    <property type="match status" value="1"/>
</dbReference>
<dbReference type="GO" id="GO:0005634">
    <property type="term" value="C:nucleus"/>
    <property type="evidence" value="ECO:0007669"/>
    <property type="project" value="UniProtKB-SubCell"/>
</dbReference>
<evidence type="ECO:0000256" key="1">
    <source>
        <dbReference type="ARBA" id="ARBA00004123"/>
    </source>
</evidence>
<comment type="subcellular location">
    <subcellularLocation>
        <location evidence="1">Nucleus</location>
    </subcellularLocation>
</comment>
<comment type="similarity">
    <text evidence="5">Belongs to the U2 small nuclear ribonucleoprotein A family.</text>
</comment>
<protein>
    <submittedName>
        <fullName evidence="7">Uncharacterized protein</fullName>
    </submittedName>
</protein>
<keyword evidence="2" id="KW-0433">Leucine-rich repeat</keyword>
<evidence type="ECO:0000313" key="7">
    <source>
        <dbReference type="EMBL" id="CAD2214858.1"/>
    </source>
</evidence>
<evidence type="ECO:0000313" key="8">
    <source>
        <dbReference type="Proteomes" id="UP000515908"/>
    </source>
</evidence>
<dbReference type="GO" id="GO:0030620">
    <property type="term" value="F:U2 snRNA binding"/>
    <property type="evidence" value="ECO:0007669"/>
    <property type="project" value="InterPro"/>
</dbReference>
<keyword evidence="8" id="KW-1185">Reference proteome</keyword>
<accession>A0A7G2C4X2</accession>
<dbReference type="SUPFAM" id="SSF52058">
    <property type="entry name" value="L domain-like"/>
    <property type="match status" value="1"/>
</dbReference>
<dbReference type="EMBL" id="LR877148">
    <property type="protein sequence ID" value="CAD2214858.1"/>
    <property type="molecule type" value="Genomic_DNA"/>
</dbReference>
<keyword evidence="3" id="KW-0677">Repeat</keyword>
<sequence length="369" mass="41494">MFVSGGLKLSQCIEYHPQCITSTMEKLTCSSKTITEIDIDHTLLEVLVFGKPTNRNKPVRPPPELGVSVRRLLEQAPAGENKKATSSAVNVQTAFSIVTLQLSHNRIHSLVGVLQFTNVVRLSLLGNHIRRIEDCEPLSLLQNLRYLSLEHNPVTGVLNYKHHLLRITAWPQELTMQSCRLLKLDGKLVRPNDIEDAVRNLAGEMGFIPDVFKRVQFKHFVELLEKRATTNAEMKRLGLIERTYTNVLRVDHLVRLVQMGVGSFLQAHDVLNGAHASRVCVGQALRRARRKGKADQSTEKSSSTSCPPFTRRRATSTCSRRCPTYWRPRAGTRVPWSLASWGVRKHHVKPVAVVQATPVALLNPFCVPF</sequence>
<dbReference type="InterPro" id="IPR032675">
    <property type="entry name" value="LRR_dom_sf"/>
</dbReference>
<dbReference type="OrthoDB" id="433501at2759"/>
<dbReference type="GO" id="GO:0000398">
    <property type="term" value="P:mRNA splicing, via spliceosome"/>
    <property type="evidence" value="ECO:0007669"/>
    <property type="project" value="InterPro"/>
</dbReference>
<evidence type="ECO:0000256" key="4">
    <source>
        <dbReference type="ARBA" id="ARBA00023242"/>
    </source>
</evidence>
<keyword evidence="4" id="KW-0539">Nucleus</keyword>
<reference evidence="7 8" key="1">
    <citation type="submission" date="2020-08" db="EMBL/GenBank/DDBJ databases">
        <authorList>
            <person name="Newling K."/>
            <person name="Davey J."/>
            <person name="Forrester S."/>
        </authorList>
    </citation>
    <scope>NUCLEOTIDE SEQUENCE [LARGE SCALE GENOMIC DNA]</scope>
    <source>
        <strain evidence="8">Crithidia deanei Carvalho (ATCC PRA-265)</strain>
    </source>
</reference>
<gene>
    <name evidence="7" type="ORF">ADEAN_000231100</name>
</gene>
<dbReference type="Proteomes" id="UP000515908">
    <property type="component" value="Chromosome 04"/>
</dbReference>
<organism evidence="7 8">
    <name type="scientific">Angomonas deanei</name>
    <dbReference type="NCBI Taxonomy" id="59799"/>
    <lineage>
        <taxon>Eukaryota</taxon>
        <taxon>Discoba</taxon>
        <taxon>Euglenozoa</taxon>
        <taxon>Kinetoplastea</taxon>
        <taxon>Metakinetoplastina</taxon>
        <taxon>Trypanosomatida</taxon>
        <taxon>Trypanosomatidae</taxon>
        <taxon>Strigomonadinae</taxon>
        <taxon>Angomonas</taxon>
    </lineage>
</organism>
<proteinExistence type="inferred from homology"/>
<evidence type="ECO:0000256" key="6">
    <source>
        <dbReference type="SAM" id="MobiDB-lite"/>
    </source>
</evidence>
<evidence type="ECO:0000256" key="5">
    <source>
        <dbReference type="ARBA" id="ARBA00024196"/>
    </source>
</evidence>
<feature type="region of interest" description="Disordered" evidence="6">
    <location>
        <begin position="290"/>
        <end position="312"/>
    </location>
</feature>